<dbReference type="AlphaFoldDB" id="A0A4Y2GWF3"/>
<evidence type="ECO:0000313" key="1">
    <source>
        <dbReference type="EMBL" id="GBM56848.1"/>
    </source>
</evidence>
<dbReference type="Proteomes" id="UP000499080">
    <property type="component" value="Unassembled WGS sequence"/>
</dbReference>
<sequence>MEFMGGKGEITYCGYHTNTSLTERSSGTQLQFCQYQSAIRENFSILNVSNVEPRLSGLYQPRSLLTLPALENQIELCFSFFSWHFSENVVQVDIGADFRHAKACKRSLKGVDLL</sequence>
<organism evidence="1 2">
    <name type="scientific">Araneus ventricosus</name>
    <name type="common">Orbweaver spider</name>
    <name type="synonym">Epeira ventricosa</name>
    <dbReference type="NCBI Taxonomy" id="182803"/>
    <lineage>
        <taxon>Eukaryota</taxon>
        <taxon>Metazoa</taxon>
        <taxon>Ecdysozoa</taxon>
        <taxon>Arthropoda</taxon>
        <taxon>Chelicerata</taxon>
        <taxon>Arachnida</taxon>
        <taxon>Araneae</taxon>
        <taxon>Araneomorphae</taxon>
        <taxon>Entelegynae</taxon>
        <taxon>Araneoidea</taxon>
        <taxon>Araneidae</taxon>
        <taxon>Araneus</taxon>
    </lineage>
</organism>
<proteinExistence type="predicted"/>
<gene>
    <name evidence="1" type="ORF">AVEN_227352_1</name>
</gene>
<protein>
    <submittedName>
        <fullName evidence="1">Uncharacterized protein</fullName>
    </submittedName>
</protein>
<accession>A0A4Y2GWF3</accession>
<evidence type="ECO:0000313" key="2">
    <source>
        <dbReference type="Proteomes" id="UP000499080"/>
    </source>
</evidence>
<reference evidence="1 2" key="1">
    <citation type="journal article" date="2019" name="Sci. Rep.">
        <title>Orb-weaving spider Araneus ventricosus genome elucidates the spidroin gene catalogue.</title>
        <authorList>
            <person name="Kono N."/>
            <person name="Nakamura H."/>
            <person name="Ohtoshi R."/>
            <person name="Moran D.A.P."/>
            <person name="Shinohara A."/>
            <person name="Yoshida Y."/>
            <person name="Fujiwara M."/>
            <person name="Mori M."/>
            <person name="Tomita M."/>
            <person name="Arakawa K."/>
        </authorList>
    </citation>
    <scope>NUCLEOTIDE SEQUENCE [LARGE SCALE GENOMIC DNA]</scope>
</reference>
<dbReference type="EMBL" id="BGPR01001566">
    <property type="protein sequence ID" value="GBM56848.1"/>
    <property type="molecule type" value="Genomic_DNA"/>
</dbReference>
<comment type="caution">
    <text evidence="1">The sequence shown here is derived from an EMBL/GenBank/DDBJ whole genome shotgun (WGS) entry which is preliminary data.</text>
</comment>
<keyword evidence="2" id="KW-1185">Reference proteome</keyword>
<name>A0A4Y2GWF3_ARAVE</name>